<evidence type="ECO:0000256" key="1">
    <source>
        <dbReference type="SAM" id="MobiDB-lite"/>
    </source>
</evidence>
<reference evidence="3" key="1">
    <citation type="submission" date="2022-10" db="EMBL/GenBank/DDBJ databases">
        <title>Genome sequence of Actinomyces israelii ATCC 10048.</title>
        <authorList>
            <person name="Watt R.M."/>
            <person name="Tong W.M."/>
        </authorList>
    </citation>
    <scope>NUCLEOTIDE SEQUENCE</scope>
    <source>
        <strain evidence="3">ATCC 10048</strain>
    </source>
</reference>
<dbReference type="RefSeq" id="WP_268917765.1">
    <property type="nucleotide sequence ID" value="NZ_JAPTMY010000021.1"/>
</dbReference>
<proteinExistence type="predicted"/>
<accession>A0ABT4IB66</accession>
<keyword evidence="4" id="KW-1185">Reference proteome</keyword>
<gene>
    <name evidence="3" type="ORF">OHJ16_09945</name>
</gene>
<feature type="transmembrane region" description="Helical" evidence="2">
    <location>
        <begin position="119"/>
        <end position="137"/>
    </location>
</feature>
<dbReference type="EMBL" id="JAPTMY010000021">
    <property type="protein sequence ID" value="MCZ0858363.1"/>
    <property type="molecule type" value="Genomic_DNA"/>
</dbReference>
<evidence type="ECO:0000313" key="4">
    <source>
        <dbReference type="Proteomes" id="UP001072034"/>
    </source>
</evidence>
<dbReference type="InterPro" id="IPR021414">
    <property type="entry name" value="DUF3054"/>
</dbReference>
<feature type="transmembrane region" description="Helical" evidence="2">
    <location>
        <begin position="62"/>
        <end position="81"/>
    </location>
</feature>
<feature type="transmembrane region" description="Helical" evidence="2">
    <location>
        <begin position="34"/>
        <end position="56"/>
    </location>
</feature>
<keyword evidence="2" id="KW-0812">Transmembrane</keyword>
<organism evidence="3 4">
    <name type="scientific">Actinomyces israelii</name>
    <dbReference type="NCBI Taxonomy" id="1659"/>
    <lineage>
        <taxon>Bacteria</taxon>
        <taxon>Bacillati</taxon>
        <taxon>Actinomycetota</taxon>
        <taxon>Actinomycetes</taxon>
        <taxon>Actinomycetales</taxon>
        <taxon>Actinomycetaceae</taxon>
        <taxon>Actinomyces</taxon>
    </lineage>
</organism>
<keyword evidence="2" id="KW-0472">Membrane</keyword>
<keyword evidence="2" id="KW-1133">Transmembrane helix</keyword>
<name>A0ABT4IB66_9ACTO</name>
<protein>
    <submittedName>
        <fullName evidence="3">DUF3054 domain-containing protein</fullName>
    </submittedName>
</protein>
<feature type="transmembrane region" description="Helical" evidence="2">
    <location>
        <begin position="93"/>
        <end position="113"/>
    </location>
</feature>
<comment type="caution">
    <text evidence="3">The sequence shown here is derived from an EMBL/GenBank/DDBJ whole genome shotgun (WGS) entry which is preliminary data.</text>
</comment>
<feature type="compositionally biased region" description="Basic and acidic residues" evidence="1">
    <location>
        <begin position="1"/>
        <end position="10"/>
    </location>
</feature>
<feature type="region of interest" description="Disordered" evidence="1">
    <location>
        <begin position="1"/>
        <end position="25"/>
    </location>
</feature>
<dbReference type="Proteomes" id="UP001072034">
    <property type="component" value="Unassembled WGS sequence"/>
</dbReference>
<evidence type="ECO:0000313" key="3">
    <source>
        <dbReference type="EMBL" id="MCZ0858363.1"/>
    </source>
</evidence>
<sequence length="177" mass="18853">MAAQRGDRRPGLTYSPSVPDGPDRPWTRGRRTRWWLVVPADLAAALLVALFAAASLHDASQAPALAARTAGATALAWAVAWGARRGRDHLEVLWPEGTIVVGVTWGACAAARGLTGGEIVSFSFMTLAFLVVFQGGWRCLYGFAKAHDSLVPKAVQRRLDAQEARDRGESDGTAGSD</sequence>
<evidence type="ECO:0000256" key="2">
    <source>
        <dbReference type="SAM" id="Phobius"/>
    </source>
</evidence>
<dbReference type="Pfam" id="PF11255">
    <property type="entry name" value="DUF3054"/>
    <property type="match status" value="1"/>
</dbReference>